<feature type="domain" description="Thiamin pyrophosphokinase thiamin-binding" evidence="6">
    <location>
        <begin position="141"/>
        <end position="207"/>
    </location>
</feature>
<dbReference type="Pfam" id="PF04263">
    <property type="entry name" value="TPK_catalytic"/>
    <property type="match status" value="1"/>
</dbReference>
<keyword evidence="2" id="KW-0547">Nucleotide-binding</keyword>
<proteinExistence type="predicted"/>
<dbReference type="InterPro" id="IPR036759">
    <property type="entry name" value="TPK_catalytic_sf"/>
</dbReference>
<dbReference type="Gene3D" id="3.40.50.10240">
    <property type="entry name" value="Thiamin pyrophosphokinase, catalytic domain"/>
    <property type="match status" value="1"/>
</dbReference>
<keyword evidence="3" id="KW-0418">Kinase</keyword>
<dbReference type="GO" id="GO:0005524">
    <property type="term" value="F:ATP binding"/>
    <property type="evidence" value="ECO:0007669"/>
    <property type="project" value="UniProtKB-KW"/>
</dbReference>
<dbReference type="RefSeq" id="WP_060680804.1">
    <property type="nucleotide sequence ID" value="NZ_CP017962.1"/>
</dbReference>
<keyword evidence="10" id="KW-1185">Reference proteome</keyword>
<dbReference type="AlphaFoldDB" id="A0AAC9IZM2"/>
<keyword evidence="4" id="KW-0067">ATP-binding</keyword>
<evidence type="ECO:0000313" key="10">
    <source>
        <dbReference type="Proteomes" id="UP000621631"/>
    </source>
</evidence>
<dbReference type="SMART" id="SM00983">
    <property type="entry name" value="TPK_B1_binding"/>
    <property type="match status" value="1"/>
</dbReference>
<protein>
    <recommendedName>
        <fullName evidence="5">Thiamine diphosphokinase</fullName>
        <ecNumber evidence="5">2.7.6.2</ecNumber>
    </recommendedName>
</protein>
<dbReference type="GO" id="GO:0009229">
    <property type="term" value="P:thiamine diphosphate biosynthetic process"/>
    <property type="evidence" value="ECO:0007669"/>
    <property type="project" value="InterPro"/>
</dbReference>
<dbReference type="PANTHER" id="PTHR41299:SF1">
    <property type="entry name" value="THIAMINE PYROPHOSPHOKINASE"/>
    <property type="match status" value="1"/>
</dbReference>
<dbReference type="GO" id="GO:0030975">
    <property type="term" value="F:thiamine binding"/>
    <property type="evidence" value="ECO:0007669"/>
    <property type="project" value="InterPro"/>
</dbReference>
<dbReference type="EMBL" id="JACWEZ010000018">
    <property type="protein sequence ID" value="MBD1224474.1"/>
    <property type="molecule type" value="Genomic_DNA"/>
</dbReference>
<dbReference type="SUPFAM" id="SSF63862">
    <property type="entry name" value="Thiamin pyrophosphokinase, substrate-binding domain"/>
    <property type="match status" value="1"/>
</dbReference>
<name>A0AAC9IZM2_VIRHA</name>
<dbReference type="SUPFAM" id="SSF63999">
    <property type="entry name" value="Thiamin pyrophosphokinase, catalytic domain"/>
    <property type="match status" value="1"/>
</dbReference>
<keyword evidence="1 8" id="KW-0808">Transferase</keyword>
<evidence type="ECO:0000313" key="8">
    <source>
        <dbReference type="EMBL" id="MBD1224474.1"/>
    </source>
</evidence>
<evidence type="ECO:0000259" key="6">
    <source>
        <dbReference type="SMART" id="SM00983"/>
    </source>
</evidence>
<dbReference type="InterPro" id="IPR036371">
    <property type="entry name" value="TPK_B1-bd_sf"/>
</dbReference>
<dbReference type="GO" id="GO:0006772">
    <property type="term" value="P:thiamine metabolic process"/>
    <property type="evidence" value="ECO:0007669"/>
    <property type="project" value="UniProtKB-UniRule"/>
</dbReference>
<evidence type="ECO:0000313" key="7">
    <source>
        <dbReference type="EMBL" id="APC48676.1"/>
    </source>
</evidence>
<evidence type="ECO:0000256" key="1">
    <source>
        <dbReference type="ARBA" id="ARBA00022679"/>
    </source>
</evidence>
<dbReference type="InterPro" id="IPR007373">
    <property type="entry name" value="Thiamin_PyroPKinase_B1-bd"/>
</dbReference>
<evidence type="ECO:0000256" key="2">
    <source>
        <dbReference type="ARBA" id="ARBA00022741"/>
    </source>
</evidence>
<dbReference type="InterPro" id="IPR006282">
    <property type="entry name" value="Thi_PPkinase"/>
</dbReference>
<dbReference type="Proteomes" id="UP000182945">
    <property type="component" value="Chromosome"/>
</dbReference>
<dbReference type="GO" id="GO:0016301">
    <property type="term" value="F:kinase activity"/>
    <property type="evidence" value="ECO:0007669"/>
    <property type="project" value="UniProtKB-KW"/>
</dbReference>
<dbReference type="Proteomes" id="UP000621631">
    <property type="component" value="Unassembled WGS sequence"/>
</dbReference>
<dbReference type="GeneID" id="71514920"/>
<dbReference type="PANTHER" id="PTHR41299">
    <property type="entry name" value="THIAMINE PYROPHOSPHOKINASE"/>
    <property type="match status" value="1"/>
</dbReference>
<evidence type="ECO:0000256" key="5">
    <source>
        <dbReference type="NCBIfam" id="TIGR01378"/>
    </source>
</evidence>
<evidence type="ECO:0000256" key="4">
    <source>
        <dbReference type="ARBA" id="ARBA00022840"/>
    </source>
</evidence>
<accession>A0AAC9IZM2</accession>
<sequence length="217" mass="24468">MRTIAIIGNSPHTYPDLQIYKNDVDIWIGADRGSIELIRQKVPVDYAIGDFDSTTEEERGIIKDYCNEFEEYPSEKDETDLELALLKAFSLQPQCILLFGVTGGRLDHELVNIQLLYKIVCNNIKGSIIDKNNVLELTMPGTHKISADAYYPTVSFIPYTKVVKGLSLTGFYYPLTKQDITWGSTLCISNKLIGKNGTFSYEEGILLLVKSRDTIQK</sequence>
<evidence type="ECO:0000313" key="9">
    <source>
        <dbReference type="Proteomes" id="UP000182945"/>
    </source>
</evidence>
<dbReference type="Pfam" id="PF04265">
    <property type="entry name" value="TPK_B1_binding"/>
    <property type="match status" value="1"/>
</dbReference>
<gene>
    <name evidence="7" type="ORF">BME96_10985</name>
    <name evidence="8" type="ORF">IC602_17815</name>
</gene>
<reference evidence="8 10" key="2">
    <citation type="submission" date="2020-09" db="EMBL/GenBank/DDBJ databases">
        <title>Draft Genome Sequences of Oil-Oxidizing Bacteria Halomonas titanicae, Marinobacter lutaoensis, and Virgibacillus halodenitrificans Isolated from Highly Saline Environments.</title>
        <authorList>
            <person name="Grouzdev D.S."/>
            <person name="Sokolova D.S."/>
            <person name="Semenova E.M."/>
            <person name="Borzenkov I.A."/>
            <person name="Bidzhieva S.K."/>
            <person name="Poltaraus A.B."/>
            <person name="Nazina T.N."/>
        </authorList>
    </citation>
    <scope>NUCLEOTIDE SEQUENCE [LARGE SCALE GENOMIC DNA]</scope>
    <source>
        <strain evidence="8 10">VKM B-3472D</strain>
    </source>
</reference>
<dbReference type="CDD" id="cd07995">
    <property type="entry name" value="TPK"/>
    <property type="match status" value="1"/>
</dbReference>
<organism evidence="7 9">
    <name type="scientific">Virgibacillus halodenitrificans</name>
    <name type="common">Bacillus halodenitrificans</name>
    <dbReference type="NCBI Taxonomy" id="1482"/>
    <lineage>
        <taxon>Bacteria</taxon>
        <taxon>Bacillati</taxon>
        <taxon>Bacillota</taxon>
        <taxon>Bacilli</taxon>
        <taxon>Bacillales</taxon>
        <taxon>Bacillaceae</taxon>
        <taxon>Virgibacillus</taxon>
    </lineage>
</organism>
<evidence type="ECO:0000256" key="3">
    <source>
        <dbReference type="ARBA" id="ARBA00022777"/>
    </source>
</evidence>
<dbReference type="EMBL" id="CP017962">
    <property type="protein sequence ID" value="APC48676.1"/>
    <property type="molecule type" value="Genomic_DNA"/>
</dbReference>
<dbReference type="InterPro" id="IPR053149">
    <property type="entry name" value="TPK"/>
</dbReference>
<reference evidence="7 9" key="1">
    <citation type="submission" date="2016-11" db="EMBL/GenBank/DDBJ databases">
        <title>Complete genome sequencing of Virgibacillus halodenitrificans PDB-F2.</title>
        <authorList>
            <person name="Sun Z."/>
            <person name="Zhou Y."/>
            <person name="Li H."/>
        </authorList>
    </citation>
    <scope>NUCLEOTIDE SEQUENCE [LARGE SCALE GENOMIC DNA]</scope>
    <source>
        <strain evidence="7 9">PDB-F2</strain>
    </source>
</reference>
<dbReference type="NCBIfam" id="TIGR01378">
    <property type="entry name" value="thi_PPkinase"/>
    <property type="match status" value="1"/>
</dbReference>
<dbReference type="GO" id="GO:0004788">
    <property type="term" value="F:thiamine diphosphokinase activity"/>
    <property type="evidence" value="ECO:0007669"/>
    <property type="project" value="UniProtKB-UniRule"/>
</dbReference>
<dbReference type="InterPro" id="IPR007371">
    <property type="entry name" value="TPK_catalytic"/>
</dbReference>
<dbReference type="KEGG" id="vhl:BME96_10985"/>
<dbReference type="EC" id="2.7.6.2" evidence="5"/>